<evidence type="ECO:0000313" key="2">
    <source>
        <dbReference type="EMBL" id="TBT85995.1"/>
    </source>
</evidence>
<keyword evidence="1" id="KW-1133">Transmembrane helix</keyword>
<evidence type="ECO:0000256" key="1">
    <source>
        <dbReference type="SAM" id="Phobius"/>
    </source>
</evidence>
<accession>A0A4Q9KEU6</accession>
<reference evidence="2 3" key="1">
    <citation type="submission" date="2019-01" db="EMBL/GenBank/DDBJ databases">
        <title>Lactibacter flavus gen. nov., sp. nov., a novel bacterium of the family Propionibacteriaceae isolated from raw milk and dairy products.</title>
        <authorList>
            <person name="Huptas C."/>
            <person name="Wenning M."/>
            <person name="Breitenwieser F."/>
            <person name="Doll E."/>
            <person name="Von Neubeck M."/>
            <person name="Busse H.-J."/>
            <person name="Scherer S."/>
        </authorList>
    </citation>
    <scope>NUCLEOTIDE SEQUENCE [LARGE SCALE GENOMIC DNA]</scope>
    <source>
        <strain evidence="2 3">KCTC 33808</strain>
    </source>
</reference>
<dbReference type="OrthoDB" id="3720812at2"/>
<feature type="transmembrane region" description="Helical" evidence="1">
    <location>
        <begin position="51"/>
        <end position="69"/>
    </location>
</feature>
<sequence length="245" mass="26279">MPSHLDPPVTALTSQPPPGWSMRRRLLLVAASTVPLAFAAALEWVKGRDGIGTVAFVALSAAGYLLAMYGRLPDEVNVAGNGAKFTTEQRLEVQAILDEMTAEQLEEIATGGSDEMRELASDALDFRDRARAYLEQAATLEGFSLSSTGHGSLDAGPILGLVRAVNGIVLTRDDRVVAVDLGEAELSSLELAARGVTHVLEVQRTHVTVRRVSDDTSLYSSDRTISVDQLRRALRAVTQDTTHTA</sequence>
<organism evidence="2 3">
    <name type="scientific">Propioniciclava sinopodophylli</name>
    <dbReference type="NCBI Taxonomy" id="1837344"/>
    <lineage>
        <taxon>Bacteria</taxon>
        <taxon>Bacillati</taxon>
        <taxon>Actinomycetota</taxon>
        <taxon>Actinomycetes</taxon>
        <taxon>Propionibacteriales</taxon>
        <taxon>Propionibacteriaceae</taxon>
        <taxon>Propioniciclava</taxon>
    </lineage>
</organism>
<keyword evidence="3" id="KW-1185">Reference proteome</keyword>
<dbReference type="EMBL" id="SDMQ01000004">
    <property type="protein sequence ID" value="TBT85995.1"/>
    <property type="molecule type" value="Genomic_DNA"/>
</dbReference>
<proteinExistence type="predicted"/>
<keyword evidence="1" id="KW-0812">Transmembrane</keyword>
<dbReference type="Proteomes" id="UP000292373">
    <property type="component" value="Unassembled WGS sequence"/>
</dbReference>
<comment type="caution">
    <text evidence="2">The sequence shown here is derived from an EMBL/GenBank/DDBJ whole genome shotgun (WGS) entry which is preliminary data.</text>
</comment>
<dbReference type="RefSeq" id="WP_131167644.1">
    <property type="nucleotide sequence ID" value="NZ_SDMQ01000004.1"/>
</dbReference>
<name>A0A4Q9KEU6_9ACTN</name>
<gene>
    <name evidence="2" type="ORF">ET989_06030</name>
</gene>
<feature type="transmembrane region" description="Helical" evidence="1">
    <location>
        <begin position="26"/>
        <end position="45"/>
    </location>
</feature>
<protein>
    <submittedName>
        <fullName evidence="2">Uncharacterized protein</fullName>
    </submittedName>
</protein>
<evidence type="ECO:0000313" key="3">
    <source>
        <dbReference type="Proteomes" id="UP000292373"/>
    </source>
</evidence>
<dbReference type="AlphaFoldDB" id="A0A4Q9KEU6"/>
<keyword evidence="1" id="KW-0472">Membrane</keyword>